<evidence type="ECO:0000256" key="9">
    <source>
        <dbReference type="SAM" id="Phobius"/>
    </source>
</evidence>
<feature type="transmembrane region" description="Helical" evidence="9">
    <location>
        <begin position="169"/>
        <end position="188"/>
    </location>
</feature>
<evidence type="ECO:0000313" key="11">
    <source>
        <dbReference type="Proteomes" id="UP001378242"/>
    </source>
</evidence>
<feature type="transmembrane region" description="Helical" evidence="9">
    <location>
        <begin position="244"/>
        <end position="267"/>
    </location>
</feature>
<feature type="transmembrane region" description="Helical" evidence="9">
    <location>
        <begin position="69"/>
        <end position="89"/>
    </location>
</feature>
<evidence type="ECO:0000256" key="3">
    <source>
        <dbReference type="ARBA" id="ARBA00022448"/>
    </source>
</evidence>
<evidence type="ECO:0000256" key="5">
    <source>
        <dbReference type="ARBA" id="ARBA00022692"/>
    </source>
</evidence>
<feature type="transmembrane region" description="Helical" evidence="9">
    <location>
        <begin position="279"/>
        <end position="299"/>
    </location>
</feature>
<evidence type="ECO:0000256" key="2">
    <source>
        <dbReference type="ARBA" id="ARBA00005658"/>
    </source>
</evidence>
<feature type="transmembrane region" description="Helical" evidence="9">
    <location>
        <begin position="373"/>
        <end position="392"/>
    </location>
</feature>
<feature type="transmembrane region" description="Helical" evidence="9">
    <location>
        <begin position="468"/>
        <end position="488"/>
    </location>
</feature>
<feature type="transmembrane region" description="Helical" evidence="9">
    <location>
        <begin position="429"/>
        <end position="447"/>
    </location>
</feature>
<evidence type="ECO:0000256" key="4">
    <source>
        <dbReference type="ARBA" id="ARBA00022475"/>
    </source>
</evidence>
<keyword evidence="3" id="KW-0813">Transport</keyword>
<feature type="compositionally biased region" description="Low complexity" evidence="8">
    <location>
        <begin position="528"/>
        <end position="582"/>
    </location>
</feature>
<name>A0ABU9GBK6_COBMA</name>
<gene>
    <name evidence="10" type="ORF">V6243_03395</name>
</gene>
<feature type="transmembrane region" description="Helical" evidence="9">
    <location>
        <begin position="339"/>
        <end position="361"/>
    </location>
</feature>
<feature type="region of interest" description="Disordered" evidence="8">
    <location>
        <begin position="528"/>
        <end position="595"/>
    </location>
</feature>
<evidence type="ECO:0000256" key="6">
    <source>
        <dbReference type="ARBA" id="ARBA00022989"/>
    </source>
</evidence>
<dbReference type="Proteomes" id="UP001378242">
    <property type="component" value="Unassembled WGS sequence"/>
</dbReference>
<dbReference type="RefSeq" id="WP_341541847.1">
    <property type="nucleotide sequence ID" value="NZ_JBAKAP010000003.1"/>
</dbReference>
<evidence type="ECO:0000256" key="8">
    <source>
        <dbReference type="SAM" id="MobiDB-lite"/>
    </source>
</evidence>
<sequence length="595" mass="63644">MTATRNPAAAEHAGSNGVPRSSGLLGDYDKGLFWPVLSIYTLIMIYALAAPEQTGAALSGIRDFLIFNFGWSFVLGVAATLIFSFYLLLSPFGGIRLGPDDSRPEFSYVAWISMIFSCGLGIGFVFFSVAEPLTHLYTSSHVQDLNQVGQQAGVSTAILDTLMDWGMNGWALFAVAAWAIAFPAYRLGQPLTVATGLYGLLGERCNSSLWGKLANGLGVIGTIGGNATMIGLGVTSISYALKVLFGLEFGAFGQAMVMLVIIIAYVASAATGIERGIKYLSLLNMVMAGAILLALLAFGHAPAQYLLNMITQQFGDYFGSVFVTQFWTDAGSFEQREWVGWWMIFYWLWYISYIPFCGGFIARISRGRTLREFVFGVVVVPMLLSIVWFSIWGGSAGYAEVNQIVPLWESVQGNPESGIYLLLQSMPGGWWLCLAVLFNIVVFAVTTSDSASFFSAMQVSNGNENPKILMRLLWGVIIGVTGIVFQLAGGFNAIKSLAIVVGAPFFLVSIAYMFSVYRMLKATHEQPATAMQPAPQARPMPADTAEPEAPSAATPATPATTSSNSPSATATPGTTATPTPHALPGSGSQPIPGAT</sequence>
<dbReference type="PANTHER" id="PTHR30047:SF7">
    <property type="entry name" value="HIGH-AFFINITY CHOLINE TRANSPORT PROTEIN"/>
    <property type="match status" value="1"/>
</dbReference>
<proteinExistence type="inferred from homology"/>
<dbReference type="EMBL" id="JBAKAP010000003">
    <property type="protein sequence ID" value="MEL0615862.1"/>
    <property type="molecule type" value="Genomic_DNA"/>
</dbReference>
<evidence type="ECO:0000313" key="10">
    <source>
        <dbReference type="EMBL" id="MEL0615862.1"/>
    </source>
</evidence>
<comment type="caution">
    <text evidence="10">The sequence shown here is derived from an EMBL/GenBank/DDBJ whole genome shotgun (WGS) entry which is preliminary data.</text>
</comment>
<keyword evidence="7 9" id="KW-0472">Membrane</keyword>
<reference evidence="10 11" key="1">
    <citation type="submission" date="2024-02" db="EMBL/GenBank/DDBJ databases">
        <title>Bacteria isolated from the canopy kelp, Nereocystis luetkeana.</title>
        <authorList>
            <person name="Pfister C.A."/>
            <person name="Younker I.T."/>
            <person name="Light S.H."/>
        </authorList>
    </citation>
    <scope>NUCLEOTIDE SEQUENCE [LARGE SCALE GENOMIC DNA]</scope>
    <source>
        <strain evidence="10 11">TI.5.07</strain>
    </source>
</reference>
<keyword evidence="11" id="KW-1185">Reference proteome</keyword>
<dbReference type="InterPro" id="IPR000060">
    <property type="entry name" value="BCCT_transptr"/>
</dbReference>
<evidence type="ECO:0000256" key="1">
    <source>
        <dbReference type="ARBA" id="ARBA00004651"/>
    </source>
</evidence>
<feature type="transmembrane region" description="Helical" evidence="9">
    <location>
        <begin position="31"/>
        <end position="49"/>
    </location>
</feature>
<evidence type="ECO:0000256" key="7">
    <source>
        <dbReference type="ARBA" id="ARBA00023136"/>
    </source>
</evidence>
<keyword evidence="4" id="KW-1003">Cell membrane</keyword>
<comment type="similarity">
    <text evidence="2">Belongs to the BCCT transporter (TC 2.A.15) family.</text>
</comment>
<feature type="transmembrane region" description="Helical" evidence="9">
    <location>
        <begin position="494"/>
        <end position="514"/>
    </location>
</feature>
<keyword evidence="6 9" id="KW-1133">Transmembrane helix</keyword>
<keyword evidence="5 9" id="KW-0812">Transmembrane</keyword>
<feature type="transmembrane region" description="Helical" evidence="9">
    <location>
        <begin position="209"/>
        <end position="232"/>
    </location>
</feature>
<comment type="subcellular location">
    <subcellularLocation>
        <location evidence="1">Cell membrane</location>
        <topology evidence="1">Multi-pass membrane protein</topology>
    </subcellularLocation>
</comment>
<dbReference type="PANTHER" id="PTHR30047">
    <property type="entry name" value="HIGH-AFFINITY CHOLINE TRANSPORT PROTEIN-RELATED"/>
    <property type="match status" value="1"/>
</dbReference>
<organism evidence="10 11">
    <name type="scientific">Cobetia marina</name>
    <name type="common">Deleya marina</name>
    <dbReference type="NCBI Taxonomy" id="28258"/>
    <lineage>
        <taxon>Bacteria</taxon>
        <taxon>Pseudomonadati</taxon>
        <taxon>Pseudomonadota</taxon>
        <taxon>Gammaproteobacteria</taxon>
        <taxon>Oceanospirillales</taxon>
        <taxon>Halomonadaceae</taxon>
        <taxon>Cobetia</taxon>
    </lineage>
</organism>
<accession>A0ABU9GBK6</accession>
<dbReference type="Pfam" id="PF02028">
    <property type="entry name" value="BCCT"/>
    <property type="match status" value="1"/>
</dbReference>
<feature type="transmembrane region" description="Helical" evidence="9">
    <location>
        <begin position="109"/>
        <end position="130"/>
    </location>
</feature>
<protein>
    <submittedName>
        <fullName evidence="10">BCCT family transporter</fullName>
    </submittedName>
</protein>